<feature type="region of interest" description="Disordered" evidence="1">
    <location>
        <begin position="45"/>
        <end position="85"/>
    </location>
</feature>
<dbReference type="Proteomes" id="UP000688137">
    <property type="component" value="Unassembled WGS sequence"/>
</dbReference>
<keyword evidence="3" id="KW-1185">Reference proteome</keyword>
<sequence length="240" mass="28093">MLTIRNEGPFLVQELDVSLQQDNNNAIVIDESDLVILIPDEQLTKKRKQKLSRQNNKKQNKVQSFKKSNTNLISNKKEKKQQKQNNIHCKNKFFKDINMQCSQIIQNNDLNNCPLKFCTNQNNVSNQSKAFQSMMENVQKYKEQVSWSNKKDHIQIPDKLLKDEIQDIQLFVPQIKGVNDSICSNTLYLNKIKDKILHVSSPTQNTQNIKYPKDISRDAYIEYLKNIQMNRVISQNKQLP</sequence>
<evidence type="ECO:0000256" key="1">
    <source>
        <dbReference type="SAM" id="MobiDB-lite"/>
    </source>
</evidence>
<feature type="compositionally biased region" description="Basic residues" evidence="1">
    <location>
        <begin position="45"/>
        <end position="60"/>
    </location>
</feature>
<dbReference type="OMA" id="RDAYIEY"/>
<organism evidence="2 3">
    <name type="scientific">Paramecium primaurelia</name>
    <dbReference type="NCBI Taxonomy" id="5886"/>
    <lineage>
        <taxon>Eukaryota</taxon>
        <taxon>Sar</taxon>
        <taxon>Alveolata</taxon>
        <taxon>Ciliophora</taxon>
        <taxon>Intramacronucleata</taxon>
        <taxon>Oligohymenophorea</taxon>
        <taxon>Peniculida</taxon>
        <taxon>Parameciidae</taxon>
        <taxon>Paramecium</taxon>
    </lineage>
</organism>
<protein>
    <submittedName>
        <fullName evidence="2">Uncharacterized protein</fullName>
    </submittedName>
</protein>
<dbReference type="EMBL" id="CAJJDM010000095">
    <property type="protein sequence ID" value="CAD8093056.1"/>
    <property type="molecule type" value="Genomic_DNA"/>
</dbReference>
<dbReference type="AlphaFoldDB" id="A0A8S1NSR3"/>
<proteinExistence type="predicted"/>
<reference evidence="2" key="1">
    <citation type="submission" date="2021-01" db="EMBL/GenBank/DDBJ databases">
        <authorList>
            <consortium name="Genoscope - CEA"/>
            <person name="William W."/>
        </authorList>
    </citation>
    <scope>NUCLEOTIDE SEQUENCE</scope>
</reference>
<comment type="caution">
    <text evidence="2">The sequence shown here is derived from an EMBL/GenBank/DDBJ whole genome shotgun (WGS) entry which is preliminary data.</text>
</comment>
<feature type="compositionally biased region" description="Polar residues" evidence="1">
    <location>
        <begin position="61"/>
        <end position="74"/>
    </location>
</feature>
<evidence type="ECO:0000313" key="2">
    <source>
        <dbReference type="EMBL" id="CAD8093056.1"/>
    </source>
</evidence>
<accession>A0A8S1NSR3</accession>
<gene>
    <name evidence="2" type="ORF">PPRIM_AZ9-3.1.T0920098</name>
</gene>
<name>A0A8S1NSR3_PARPR</name>
<evidence type="ECO:0000313" key="3">
    <source>
        <dbReference type="Proteomes" id="UP000688137"/>
    </source>
</evidence>